<accession>A0A3G5A9K8</accession>
<evidence type="ECO:0000313" key="1">
    <source>
        <dbReference type="EMBL" id="AYV83762.1"/>
    </source>
</evidence>
<dbReference type="EMBL" id="MK072393">
    <property type="protein sequence ID" value="AYV83762.1"/>
    <property type="molecule type" value="Genomic_DNA"/>
</dbReference>
<reference evidence="1" key="1">
    <citation type="submission" date="2018-10" db="EMBL/GenBank/DDBJ databases">
        <title>Hidden diversity of soil giant viruses.</title>
        <authorList>
            <person name="Schulz F."/>
            <person name="Alteio L."/>
            <person name="Goudeau D."/>
            <person name="Ryan E.M."/>
            <person name="Malmstrom R.R."/>
            <person name="Blanchard J."/>
            <person name="Woyke T."/>
        </authorList>
    </citation>
    <scope>NUCLEOTIDE SEQUENCE</scope>
    <source>
        <strain evidence="1">HYV1</strain>
    </source>
</reference>
<sequence length="235" mass="27052">MKECIYIMYGGKMKKGCVTIGSTHNIKEKYLSARDLLGPSVKGIYIETNQCIEHKNKIHNELKSYNEEGNIFNISSLKAINIVKNICGDPRYEHCENLTEVDCFPNDQPAIKIIPLEPFIGNPKNLLLIKIENFLSQIKYLDASIAIQILINLNQQITEKIDAHLKPSQNILNIQNLIPNSHFLSIIRYKNHPTKAEYYDKWLDNLKREFINNCACPEVVKMLNEVFSNYSLPKN</sequence>
<protein>
    <submittedName>
        <fullName evidence="1">Uncharacterized protein</fullName>
    </submittedName>
</protein>
<gene>
    <name evidence="1" type="ORF">Hyperionvirus11_35</name>
</gene>
<organism evidence="1">
    <name type="scientific">Hyperionvirus sp</name>
    <dbReference type="NCBI Taxonomy" id="2487770"/>
    <lineage>
        <taxon>Viruses</taxon>
        <taxon>Varidnaviria</taxon>
        <taxon>Bamfordvirae</taxon>
        <taxon>Nucleocytoviricota</taxon>
        <taxon>Megaviricetes</taxon>
        <taxon>Imitervirales</taxon>
        <taxon>Mimiviridae</taxon>
        <taxon>Klosneuvirinae</taxon>
    </lineage>
</organism>
<proteinExistence type="predicted"/>
<name>A0A3G5A9K8_9VIRU</name>